<dbReference type="InterPro" id="IPR037883">
    <property type="entry name" value="Knr4/Smi1-like_sf"/>
</dbReference>
<dbReference type="Gene3D" id="3.40.1580.10">
    <property type="entry name" value="SMI1/KNR4-like"/>
    <property type="match status" value="1"/>
</dbReference>
<dbReference type="PANTHER" id="PTHR47432">
    <property type="entry name" value="CELL WALL ASSEMBLY REGULATOR SMI1"/>
    <property type="match status" value="1"/>
</dbReference>
<dbReference type="PANTHER" id="PTHR47432:SF1">
    <property type="entry name" value="CELL WALL ASSEMBLY REGULATOR SMI1"/>
    <property type="match status" value="1"/>
</dbReference>
<sequence length="218" mass="23824">MDSDLLSTLAQLEAWLAAHAPAIHAGLTPGATDTDLDALEAHIGRQLPQAYRTLYRTHADWGHALGLSFLPLGRVQGEWERWRGLDESQETAGHTSHPPGAIKTQYTNPGWIAFLKDWGGNSVGVDLDPGPSGEAGQVITFGRDENGKYVLADSLDAFLREYVTRLEAGRVHLHQHEPGEPGTLRLYLLDVDGQGSEFYRQLSDLYPGFGAAPARRSC</sequence>
<dbReference type="RefSeq" id="WP_285521290.1">
    <property type="nucleotide sequence ID" value="NZ_JASNGB010000013.1"/>
</dbReference>
<dbReference type="SMART" id="SM00860">
    <property type="entry name" value="SMI1_KNR4"/>
    <property type="match status" value="1"/>
</dbReference>
<dbReference type="SUPFAM" id="SSF160631">
    <property type="entry name" value="SMI1/KNR4-like"/>
    <property type="match status" value="1"/>
</dbReference>
<organism evidence="2 3">
    <name type="scientific">Deinococcus rhizophilus</name>
    <dbReference type="NCBI Taxonomy" id="3049544"/>
    <lineage>
        <taxon>Bacteria</taxon>
        <taxon>Thermotogati</taxon>
        <taxon>Deinococcota</taxon>
        <taxon>Deinococci</taxon>
        <taxon>Deinococcales</taxon>
        <taxon>Deinococcaceae</taxon>
        <taxon>Deinococcus</taxon>
    </lineage>
</organism>
<gene>
    <name evidence="2" type="ORF">QOL99_03300</name>
</gene>
<protein>
    <submittedName>
        <fullName evidence="2">SMI1/KNR4 family protein</fullName>
    </submittedName>
</protein>
<evidence type="ECO:0000313" key="2">
    <source>
        <dbReference type="EMBL" id="MDL2343170.1"/>
    </source>
</evidence>
<dbReference type="Pfam" id="PF09346">
    <property type="entry name" value="SMI1_KNR4"/>
    <property type="match status" value="1"/>
</dbReference>
<dbReference type="InterPro" id="IPR018958">
    <property type="entry name" value="Knr4/Smi1-like_dom"/>
</dbReference>
<comment type="caution">
    <text evidence="2">The sequence shown here is derived from an EMBL/GenBank/DDBJ whole genome shotgun (WGS) entry which is preliminary data.</text>
</comment>
<dbReference type="Proteomes" id="UP001302059">
    <property type="component" value="Unassembled WGS sequence"/>
</dbReference>
<accession>A0ABT7JDP2</accession>
<evidence type="ECO:0000313" key="3">
    <source>
        <dbReference type="Proteomes" id="UP001302059"/>
    </source>
</evidence>
<reference evidence="2 3" key="1">
    <citation type="submission" date="2023-05" db="EMBL/GenBank/DDBJ databases">
        <authorList>
            <person name="Gao F."/>
        </authorList>
    </citation>
    <scope>NUCLEOTIDE SEQUENCE [LARGE SCALE GENOMIC DNA]</scope>
    <source>
        <strain evidence="2 3">MIMF12</strain>
    </source>
</reference>
<name>A0ABT7JDP2_9DEIO</name>
<dbReference type="EMBL" id="JASNGB010000013">
    <property type="protein sequence ID" value="MDL2343170.1"/>
    <property type="molecule type" value="Genomic_DNA"/>
</dbReference>
<evidence type="ECO:0000259" key="1">
    <source>
        <dbReference type="SMART" id="SM00860"/>
    </source>
</evidence>
<proteinExistence type="predicted"/>
<feature type="domain" description="Knr4/Smi1-like" evidence="1">
    <location>
        <begin position="30"/>
        <end position="161"/>
    </location>
</feature>
<keyword evidence="3" id="KW-1185">Reference proteome</keyword>
<dbReference type="InterPro" id="IPR051873">
    <property type="entry name" value="KNR4/SMI1_regulator"/>
</dbReference>